<dbReference type="Proteomes" id="UP000515129">
    <property type="component" value="Unplaced"/>
</dbReference>
<comment type="function">
    <text evidence="1">Acts as a defensive agent. Recognizes blood group fucosylated oligosaccharides including A, B, H and Lewis B-type antigens. Does not recognize Lewis A antigen and has low affinity for monovalent haptens.</text>
</comment>
<evidence type="ECO:0000256" key="2">
    <source>
        <dbReference type="ARBA" id="ARBA00010147"/>
    </source>
</evidence>
<dbReference type="AlphaFoldDB" id="A0A6P6MRF7"/>
<organism evidence="10 11">
    <name type="scientific">Carassius auratus</name>
    <name type="common">Goldfish</name>
    <dbReference type="NCBI Taxonomy" id="7957"/>
    <lineage>
        <taxon>Eukaryota</taxon>
        <taxon>Metazoa</taxon>
        <taxon>Chordata</taxon>
        <taxon>Craniata</taxon>
        <taxon>Vertebrata</taxon>
        <taxon>Euteleostomi</taxon>
        <taxon>Actinopterygii</taxon>
        <taxon>Neopterygii</taxon>
        <taxon>Teleostei</taxon>
        <taxon>Ostariophysi</taxon>
        <taxon>Cypriniformes</taxon>
        <taxon>Cyprinidae</taxon>
        <taxon>Cyprininae</taxon>
        <taxon>Carassius</taxon>
    </lineage>
</organism>
<dbReference type="OrthoDB" id="547680at2759"/>
<dbReference type="InterPro" id="IPR006585">
    <property type="entry name" value="FTP1"/>
</dbReference>
<dbReference type="RefSeq" id="XP_026099137.1">
    <property type="nucleotide sequence ID" value="XM_026243352.1"/>
</dbReference>
<evidence type="ECO:0000256" key="3">
    <source>
        <dbReference type="ARBA" id="ARBA00011233"/>
    </source>
</evidence>
<feature type="domain" description="Fucolectin tachylectin-4 pentraxin-1" evidence="9">
    <location>
        <begin position="25"/>
        <end position="165"/>
    </location>
</feature>
<dbReference type="Gene3D" id="2.60.120.260">
    <property type="entry name" value="Galactose-binding domain-like"/>
    <property type="match status" value="1"/>
</dbReference>
<reference evidence="11" key="1">
    <citation type="submission" date="2025-08" db="UniProtKB">
        <authorList>
            <consortium name="RefSeq"/>
        </authorList>
    </citation>
    <scope>IDENTIFICATION</scope>
    <source>
        <strain evidence="11">Wakin</strain>
        <tissue evidence="11">Muscle</tissue>
    </source>
</reference>
<dbReference type="InterPro" id="IPR008979">
    <property type="entry name" value="Galactose-bd-like_sf"/>
</dbReference>
<evidence type="ECO:0000256" key="5">
    <source>
        <dbReference type="ARBA" id="ARBA00022734"/>
    </source>
</evidence>
<keyword evidence="10" id="KW-1185">Reference proteome</keyword>
<dbReference type="PANTHER" id="PTHR45713">
    <property type="entry name" value="FTP DOMAIN-CONTAINING PROTEIN"/>
    <property type="match status" value="1"/>
</dbReference>
<keyword evidence="7" id="KW-1015">Disulfide bond</keyword>
<dbReference type="PANTHER" id="PTHR45713:SF11">
    <property type="entry name" value="FUCOLECTIN TACHYLECTIN-4 PENTRAXIN-1 DOMAIN-CONTAINING PROTEIN"/>
    <property type="match status" value="1"/>
</dbReference>
<evidence type="ECO:0000256" key="8">
    <source>
        <dbReference type="SAM" id="SignalP"/>
    </source>
</evidence>
<evidence type="ECO:0000313" key="10">
    <source>
        <dbReference type="Proteomes" id="UP000515129"/>
    </source>
</evidence>
<evidence type="ECO:0000256" key="7">
    <source>
        <dbReference type="ARBA" id="ARBA00023157"/>
    </source>
</evidence>
<comment type="similarity">
    <text evidence="2">Belongs to the fucolectin family.</text>
</comment>
<evidence type="ECO:0000256" key="6">
    <source>
        <dbReference type="ARBA" id="ARBA00022837"/>
    </source>
</evidence>
<dbReference type="GO" id="GO:0046872">
    <property type="term" value="F:metal ion binding"/>
    <property type="evidence" value="ECO:0007669"/>
    <property type="project" value="UniProtKB-KW"/>
</dbReference>
<dbReference type="SMART" id="SM00607">
    <property type="entry name" value="FTP"/>
    <property type="match status" value="1"/>
</dbReference>
<dbReference type="Pfam" id="PF22633">
    <property type="entry name" value="F5_F8_type_C_2"/>
    <property type="match status" value="1"/>
</dbReference>
<comment type="subunit">
    <text evidence="3">Homotrimer.</text>
</comment>
<name>A0A6P6MRF7_CARAU</name>
<proteinExistence type="inferred from homology"/>
<protein>
    <submittedName>
        <fullName evidence="11">Fucolectin-like isoform X1</fullName>
    </submittedName>
</protein>
<feature type="signal peptide" evidence="8">
    <location>
        <begin position="1"/>
        <end position="25"/>
    </location>
</feature>
<evidence type="ECO:0000256" key="1">
    <source>
        <dbReference type="ARBA" id="ARBA00002219"/>
    </source>
</evidence>
<dbReference type="GO" id="GO:0042806">
    <property type="term" value="F:fucose binding"/>
    <property type="evidence" value="ECO:0007669"/>
    <property type="project" value="UniProtKB-ARBA"/>
</dbReference>
<keyword evidence="8" id="KW-0732">Signal</keyword>
<dbReference type="InterPro" id="IPR051941">
    <property type="entry name" value="BG_Antigen-Binding_Lectin"/>
</dbReference>
<dbReference type="SUPFAM" id="SSF49785">
    <property type="entry name" value="Galactose-binding domain-like"/>
    <property type="match status" value="1"/>
</dbReference>
<gene>
    <name evidence="11" type="primary">LOC113070141</name>
</gene>
<keyword evidence="4" id="KW-0479">Metal-binding</keyword>
<keyword evidence="6" id="KW-0106">Calcium</keyword>
<evidence type="ECO:0000256" key="4">
    <source>
        <dbReference type="ARBA" id="ARBA00022723"/>
    </source>
</evidence>
<dbReference type="GO" id="GO:0010185">
    <property type="term" value="P:regulation of cellular defense response"/>
    <property type="evidence" value="ECO:0007669"/>
    <property type="project" value="UniProtKB-ARBA"/>
</dbReference>
<feature type="chain" id="PRO_5027937462" evidence="8">
    <location>
        <begin position="26"/>
        <end position="167"/>
    </location>
</feature>
<sequence length="167" mass="18577">MNWSDFYKSLFLLGFFSIQTNAGEGVKIATWGSVEQSSTHSDWYAQKALDGVKSTCTHTDLESNAWWKLDLMKAYNVNRVTITNRNGCCSDRINGAEIRIGNNSSNVFSNPVCAVVSTIPEGATYSYPCYGMKGRYVSVDLPGPTAQHLTLCEVEVYEEEDLCEDET</sequence>
<evidence type="ECO:0000313" key="11">
    <source>
        <dbReference type="RefSeq" id="XP_026099137.1"/>
    </source>
</evidence>
<keyword evidence="5" id="KW-0430">Lectin</keyword>
<dbReference type="GO" id="GO:0001868">
    <property type="term" value="P:regulation of complement activation, lectin pathway"/>
    <property type="evidence" value="ECO:0007669"/>
    <property type="project" value="UniProtKB-ARBA"/>
</dbReference>
<dbReference type="KEGG" id="caua:113070141"/>
<accession>A0A6P6MRF7</accession>
<dbReference type="GeneID" id="113070141"/>
<evidence type="ECO:0000259" key="9">
    <source>
        <dbReference type="SMART" id="SM00607"/>
    </source>
</evidence>